<keyword evidence="1" id="KW-0472">Membrane</keyword>
<keyword evidence="1" id="KW-1133">Transmembrane helix</keyword>
<evidence type="ECO:0000259" key="2">
    <source>
        <dbReference type="Pfam" id="PF00892"/>
    </source>
</evidence>
<evidence type="ECO:0000256" key="1">
    <source>
        <dbReference type="SAM" id="Phobius"/>
    </source>
</evidence>
<dbReference type="Pfam" id="PF00892">
    <property type="entry name" value="EamA"/>
    <property type="match status" value="1"/>
</dbReference>
<dbReference type="Proteomes" id="UP001235344">
    <property type="component" value="Chromosome"/>
</dbReference>
<feature type="domain" description="EamA" evidence="2">
    <location>
        <begin position="20"/>
        <end position="91"/>
    </location>
</feature>
<keyword evidence="1" id="KW-0812">Transmembrane</keyword>
<dbReference type="InterPro" id="IPR000620">
    <property type="entry name" value="EamA_dom"/>
</dbReference>
<feature type="transmembrane region" description="Helical" evidence="1">
    <location>
        <begin position="23"/>
        <end position="40"/>
    </location>
</feature>
<organism evidence="3 4">
    <name type="scientific">Halomonas alkalicola</name>
    <dbReference type="NCBI Taxonomy" id="1930622"/>
    <lineage>
        <taxon>Bacteria</taxon>
        <taxon>Pseudomonadati</taxon>
        <taxon>Pseudomonadota</taxon>
        <taxon>Gammaproteobacteria</taxon>
        <taxon>Oceanospirillales</taxon>
        <taxon>Halomonadaceae</taxon>
        <taxon>Halomonas</taxon>
    </lineage>
</organism>
<accession>A0ABY9H777</accession>
<proteinExistence type="predicted"/>
<feature type="transmembrane region" description="Helical" evidence="1">
    <location>
        <begin position="52"/>
        <end position="69"/>
    </location>
</feature>
<protein>
    <submittedName>
        <fullName evidence="3">EamA family transporter</fullName>
    </submittedName>
</protein>
<feature type="transmembrane region" description="Helical" evidence="1">
    <location>
        <begin position="76"/>
        <end position="92"/>
    </location>
</feature>
<gene>
    <name evidence="3" type="ORF">B6N23_05310</name>
</gene>
<evidence type="ECO:0000313" key="4">
    <source>
        <dbReference type="Proteomes" id="UP001235344"/>
    </source>
</evidence>
<dbReference type="InterPro" id="IPR037185">
    <property type="entry name" value="EmrE-like"/>
</dbReference>
<reference evidence="3 4" key="1">
    <citation type="submission" date="2023-08" db="EMBL/GenBank/DDBJ databases">
        <title>Transcriptome Analysis of Halomonas alkalicola CICC 11012s to Identify the Genes Involved in Alkaline Tolerances.</title>
        <authorList>
            <person name="Zhai L."/>
        </authorList>
    </citation>
    <scope>NUCLEOTIDE SEQUENCE [LARGE SCALE GENOMIC DNA]</scope>
    <source>
        <strain evidence="3 4">CICC 11012s</strain>
    </source>
</reference>
<dbReference type="RefSeq" id="WP_305502552.1">
    <property type="nucleotide sequence ID" value="NZ_CP131913.1"/>
</dbReference>
<evidence type="ECO:0000313" key="3">
    <source>
        <dbReference type="EMBL" id="WLI74330.1"/>
    </source>
</evidence>
<name>A0ABY9H777_9GAMM</name>
<dbReference type="SUPFAM" id="SSF103481">
    <property type="entry name" value="Multidrug resistance efflux transporter EmrE"/>
    <property type="match status" value="1"/>
</dbReference>
<sequence>MAGHVGPEWSVTIDRNGRSRWLGIRRIPGTALLTLTWYWLLRHGDLGRLSLFFYAVPAVGFGFSWVLYAEPITRQELGGIMLILLSIAAIFSEEWQAGQD</sequence>
<dbReference type="EMBL" id="CP131913">
    <property type="protein sequence ID" value="WLI74330.1"/>
    <property type="molecule type" value="Genomic_DNA"/>
</dbReference>
<keyword evidence="4" id="KW-1185">Reference proteome</keyword>